<evidence type="ECO:0000313" key="14">
    <source>
        <dbReference type="EMBL" id="AHG75062.1"/>
    </source>
</evidence>
<dbReference type="Proteomes" id="UP000066995">
    <property type="component" value="Chromosome"/>
</dbReference>
<dbReference type="PROSITE" id="PS50928">
    <property type="entry name" value="ABC_TM1"/>
    <property type="match status" value="1"/>
</dbReference>
<gene>
    <name evidence="14" type="ORF">X808_5390</name>
</gene>
<evidence type="ECO:0000256" key="10">
    <source>
        <dbReference type="ARBA" id="ARBA00024202"/>
    </source>
</evidence>
<evidence type="ECO:0000256" key="5">
    <source>
        <dbReference type="ARBA" id="ARBA00022692"/>
    </source>
</evidence>
<dbReference type="KEGG" id="mvi:X808_5390"/>
<keyword evidence="9 12" id="KW-0472">Membrane</keyword>
<dbReference type="PANTHER" id="PTHR43163">
    <property type="entry name" value="DIPEPTIDE TRANSPORT SYSTEM PERMEASE PROTEIN DPPB-RELATED"/>
    <property type="match status" value="1"/>
</dbReference>
<feature type="transmembrane region" description="Helical" evidence="12">
    <location>
        <begin position="277"/>
        <end position="303"/>
    </location>
</feature>
<dbReference type="STRING" id="1433287.X808_5390"/>
<name>W0Q9T6_9PAST</name>
<dbReference type="FunFam" id="1.10.3720.10:FF:000016">
    <property type="entry name" value="Oligopeptide transport system permease OppB"/>
    <property type="match status" value="1"/>
</dbReference>
<reference evidence="14 15" key="1">
    <citation type="submission" date="2013-12" db="EMBL/GenBank/DDBJ databases">
        <title>Annotation of the Mannheimia varigena USDA-ARS-USMARC-1296 complete genome.</title>
        <authorList>
            <person name="Harhay G.P."/>
            <person name="Clawson M.L."/>
            <person name="Murray R.W."/>
            <person name="Lubbers B.V."/>
            <person name="Heaton M.P."/>
            <person name="Chitko-Mckown C.G."/>
            <person name="Harhay D.M."/>
            <person name="Smith T.P.L."/>
        </authorList>
    </citation>
    <scope>NUCLEOTIDE SEQUENCE [LARGE SCALE GENOMIC DNA]</scope>
    <source>
        <strain evidence="14 15">USDA-ARS-USMARC-1296</strain>
    </source>
</reference>
<evidence type="ECO:0000256" key="8">
    <source>
        <dbReference type="ARBA" id="ARBA00022989"/>
    </source>
</evidence>
<keyword evidence="4" id="KW-0997">Cell inner membrane</keyword>
<dbReference type="Pfam" id="PF19300">
    <property type="entry name" value="BPD_transp_1_N"/>
    <property type="match status" value="1"/>
</dbReference>
<dbReference type="GO" id="GO:0055085">
    <property type="term" value="P:transmembrane transport"/>
    <property type="evidence" value="ECO:0007669"/>
    <property type="project" value="InterPro"/>
</dbReference>
<dbReference type="EMBL" id="CP006943">
    <property type="protein sequence ID" value="AHG75062.1"/>
    <property type="molecule type" value="Genomic_DNA"/>
</dbReference>
<evidence type="ECO:0000256" key="12">
    <source>
        <dbReference type="RuleBase" id="RU363032"/>
    </source>
</evidence>
<keyword evidence="8 12" id="KW-1133">Transmembrane helix</keyword>
<accession>W0Q9T6</accession>
<evidence type="ECO:0000256" key="2">
    <source>
        <dbReference type="ARBA" id="ARBA00022448"/>
    </source>
</evidence>
<protein>
    <recommendedName>
        <fullName evidence="11">Oligopeptide transport system permease protein OppB</fullName>
    </recommendedName>
</protein>
<feature type="transmembrane region" description="Helical" evidence="12">
    <location>
        <begin position="136"/>
        <end position="161"/>
    </location>
</feature>
<dbReference type="GO" id="GO:0005886">
    <property type="term" value="C:plasma membrane"/>
    <property type="evidence" value="ECO:0007669"/>
    <property type="project" value="UniProtKB-SubCell"/>
</dbReference>
<evidence type="ECO:0000256" key="3">
    <source>
        <dbReference type="ARBA" id="ARBA00022475"/>
    </source>
</evidence>
<dbReference type="GO" id="GO:0015031">
    <property type="term" value="P:protein transport"/>
    <property type="evidence" value="ECO:0007669"/>
    <property type="project" value="UniProtKB-KW"/>
</dbReference>
<evidence type="ECO:0000259" key="13">
    <source>
        <dbReference type="PROSITE" id="PS50928"/>
    </source>
</evidence>
<dbReference type="InterPro" id="IPR045621">
    <property type="entry name" value="BPD_transp_1_N"/>
</dbReference>
<evidence type="ECO:0000256" key="4">
    <source>
        <dbReference type="ARBA" id="ARBA00022519"/>
    </source>
</evidence>
<comment type="subcellular location">
    <subcellularLocation>
        <location evidence="1">Cell inner membrane</location>
        <topology evidence="1">Multi-pass membrane protein</topology>
    </subcellularLocation>
    <subcellularLocation>
        <location evidence="12">Cell membrane</location>
        <topology evidence="12">Multi-pass membrane protein</topology>
    </subcellularLocation>
</comment>
<feature type="transmembrane region" description="Helical" evidence="12">
    <location>
        <begin position="103"/>
        <end position="124"/>
    </location>
</feature>
<evidence type="ECO:0000256" key="6">
    <source>
        <dbReference type="ARBA" id="ARBA00022856"/>
    </source>
</evidence>
<sequence length="310" mass="34373">MVFMLKFIFKRLLEAIPTLFILITFSFFLMRLAPGSPFTSEKAYPPEVMANIEAKYHMNEPLYKQYFIYMENLAKGDFGPSFKYKDQSVNNLIASAFPVSIKLGITAFIFAVAIGLTAGTVAALKQNSKWDYWVMGFSMTGIIMPSFVFAPLLVLVFAIYLKWLPAGGWNGGQLYYMVLPVLSLTISYVAGIARITRGSMIEVLHSNFIRTAKAKGLPMNKIIFKHALRPALLPVITYLGPAFVGIITGSMVIESVFGLPGIGQLFVNGALNRDYSLVLSLTILVGTLTILFNAIVDILYAVIDPKIRYS</sequence>
<evidence type="ECO:0000256" key="1">
    <source>
        <dbReference type="ARBA" id="ARBA00004429"/>
    </source>
</evidence>
<proteinExistence type="inferred from homology"/>
<feature type="transmembrane region" description="Helical" evidence="12">
    <location>
        <begin position="173"/>
        <end position="193"/>
    </location>
</feature>
<evidence type="ECO:0000256" key="9">
    <source>
        <dbReference type="ARBA" id="ARBA00023136"/>
    </source>
</evidence>
<evidence type="ECO:0000256" key="11">
    <source>
        <dbReference type="ARBA" id="ARBA00072250"/>
    </source>
</evidence>
<dbReference type="NCBIfam" id="NF007008">
    <property type="entry name" value="PRK09471.1"/>
    <property type="match status" value="1"/>
</dbReference>
<keyword evidence="15" id="KW-1185">Reference proteome</keyword>
<keyword evidence="6" id="KW-0571">Peptide transport</keyword>
<keyword evidence="2 12" id="KW-0813">Transport</keyword>
<dbReference type="InterPro" id="IPR000515">
    <property type="entry name" value="MetI-like"/>
</dbReference>
<organism evidence="14 15">
    <name type="scientific">Mannheimia varigena USDA-ARS-USMARC-1296</name>
    <dbReference type="NCBI Taxonomy" id="1433287"/>
    <lineage>
        <taxon>Bacteria</taxon>
        <taxon>Pseudomonadati</taxon>
        <taxon>Pseudomonadota</taxon>
        <taxon>Gammaproteobacteria</taxon>
        <taxon>Pasteurellales</taxon>
        <taxon>Pasteurellaceae</taxon>
        <taxon>Mannheimia</taxon>
    </lineage>
</organism>
<dbReference type="HOGENOM" id="CLU_036879_0_0_6"/>
<feature type="domain" description="ABC transmembrane type-1" evidence="13">
    <location>
        <begin position="97"/>
        <end position="296"/>
    </location>
</feature>
<dbReference type="Pfam" id="PF00528">
    <property type="entry name" value="BPD_transp_1"/>
    <property type="match status" value="1"/>
</dbReference>
<dbReference type="AlphaFoldDB" id="W0Q9T6"/>
<dbReference type="PANTHER" id="PTHR43163:SF6">
    <property type="entry name" value="DIPEPTIDE TRANSPORT SYSTEM PERMEASE PROTEIN DPPB-RELATED"/>
    <property type="match status" value="1"/>
</dbReference>
<dbReference type="InterPro" id="IPR035906">
    <property type="entry name" value="MetI-like_sf"/>
</dbReference>
<feature type="transmembrane region" description="Helical" evidence="12">
    <location>
        <begin position="231"/>
        <end position="257"/>
    </location>
</feature>
<dbReference type="GO" id="GO:0015833">
    <property type="term" value="P:peptide transport"/>
    <property type="evidence" value="ECO:0007669"/>
    <property type="project" value="UniProtKB-KW"/>
</dbReference>
<comment type="similarity">
    <text evidence="10">Belongs to the binding-protein-dependent transport system permease family. OppBC subfamily.</text>
</comment>
<evidence type="ECO:0000313" key="15">
    <source>
        <dbReference type="Proteomes" id="UP000066995"/>
    </source>
</evidence>
<feature type="transmembrane region" description="Helical" evidence="12">
    <location>
        <begin position="12"/>
        <end position="33"/>
    </location>
</feature>
<dbReference type="CDD" id="cd06261">
    <property type="entry name" value="TM_PBP2"/>
    <property type="match status" value="1"/>
</dbReference>
<dbReference type="eggNOG" id="COG0601">
    <property type="taxonomic scope" value="Bacteria"/>
</dbReference>
<dbReference type="SUPFAM" id="SSF161098">
    <property type="entry name" value="MetI-like"/>
    <property type="match status" value="1"/>
</dbReference>
<evidence type="ECO:0000256" key="7">
    <source>
        <dbReference type="ARBA" id="ARBA00022927"/>
    </source>
</evidence>
<dbReference type="Gene3D" id="1.10.3720.10">
    <property type="entry name" value="MetI-like"/>
    <property type="match status" value="1"/>
</dbReference>
<dbReference type="PATRIC" id="fig|1433287.3.peg.536"/>
<keyword evidence="5 12" id="KW-0812">Transmembrane</keyword>
<keyword evidence="3" id="KW-1003">Cell membrane</keyword>
<keyword evidence="7" id="KW-0653">Protein transport</keyword>